<dbReference type="RefSeq" id="WP_281464111.1">
    <property type="nucleotide sequence ID" value="NZ_CP124535.1"/>
</dbReference>
<evidence type="ECO:0000313" key="2">
    <source>
        <dbReference type="Proteomes" id="UP001230978"/>
    </source>
</evidence>
<sequence>MACRTRRLWTDAEKRSICLQTAAPGISVAMVAQRYAVNANLIFNWLRDPQYRPKAGWRSEDADLRLLAVEIVKEGRRVQGLTG</sequence>
<proteinExistence type="predicted"/>
<dbReference type="InterPro" id="IPR002514">
    <property type="entry name" value="Transposase_8"/>
</dbReference>
<keyword evidence="2" id="KW-1185">Reference proteome</keyword>
<name>A0ABY8Q3P4_9RHOB</name>
<dbReference type="InterPro" id="IPR009057">
    <property type="entry name" value="Homeodomain-like_sf"/>
</dbReference>
<dbReference type="EMBL" id="CP124535">
    <property type="protein sequence ID" value="WGV14980.1"/>
    <property type="molecule type" value="Genomic_DNA"/>
</dbReference>
<dbReference type="Pfam" id="PF01527">
    <property type="entry name" value="HTH_Tnp_1"/>
    <property type="match status" value="1"/>
</dbReference>
<organism evidence="1 2">
    <name type="scientific">Fuscovulum ytuae</name>
    <dbReference type="NCBI Taxonomy" id="3042299"/>
    <lineage>
        <taxon>Bacteria</taxon>
        <taxon>Pseudomonadati</taxon>
        <taxon>Pseudomonadota</taxon>
        <taxon>Alphaproteobacteria</taxon>
        <taxon>Rhodobacterales</taxon>
        <taxon>Paracoccaceae</taxon>
        <taxon>Fuscovulum</taxon>
    </lineage>
</organism>
<reference evidence="1 2" key="1">
    <citation type="submission" date="2023-04" db="EMBL/GenBank/DDBJ databases">
        <title>YMD61, complete Genome.</title>
        <authorList>
            <person name="Zhang J."/>
        </authorList>
    </citation>
    <scope>NUCLEOTIDE SEQUENCE [LARGE SCALE GENOMIC DNA]</scope>
    <source>
        <strain evidence="1 2">YMD61</strain>
    </source>
</reference>
<evidence type="ECO:0000313" key="1">
    <source>
        <dbReference type="EMBL" id="WGV14980.1"/>
    </source>
</evidence>
<gene>
    <name evidence="1" type="ORF">QF092_11855</name>
</gene>
<accession>A0ABY8Q3P4</accession>
<dbReference type="SUPFAM" id="SSF46689">
    <property type="entry name" value="Homeodomain-like"/>
    <property type="match status" value="1"/>
</dbReference>
<dbReference type="Proteomes" id="UP001230978">
    <property type="component" value="Chromosome"/>
</dbReference>
<protein>
    <submittedName>
        <fullName evidence="1">Transposase</fullName>
    </submittedName>
</protein>